<keyword evidence="3" id="KW-1185">Reference proteome</keyword>
<accession>A0A1H0DVG4</accession>
<dbReference type="STRING" id="745820.SAMN04488053_103104"/>
<dbReference type="Proteomes" id="UP000198778">
    <property type="component" value="Unassembled WGS sequence"/>
</dbReference>
<proteinExistence type="predicted"/>
<dbReference type="EMBL" id="FNIL01000003">
    <property type="protein sequence ID" value="SDN74247.1"/>
    <property type="molecule type" value="Genomic_DNA"/>
</dbReference>
<reference evidence="3" key="1">
    <citation type="submission" date="2016-10" db="EMBL/GenBank/DDBJ databases">
        <authorList>
            <person name="Varghese N."/>
            <person name="Submissions S."/>
        </authorList>
    </citation>
    <scope>NUCLEOTIDE SEQUENCE [LARGE SCALE GENOMIC DNA]</scope>
    <source>
        <strain evidence="3">CGMCC 1.10369</strain>
    </source>
</reference>
<dbReference type="Gene3D" id="1.20.120.20">
    <property type="entry name" value="Apolipoprotein"/>
    <property type="match status" value="1"/>
</dbReference>
<feature type="chain" id="PRO_5038860179" description="Gas vesicle protein" evidence="1">
    <location>
        <begin position="25"/>
        <end position="144"/>
    </location>
</feature>
<protein>
    <recommendedName>
        <fullName evidence="4">Gas vesicle protein</fullName>
    </recommendedName>
</protein>
<evidence type="ECO:0000313" key="2">
    <source>
        <dbReference type="EMBL" id="SDN74247.1"/>
    </source>
</evidence>
<sequence length="144" mass="15642">MGKSSKIIVSGTVLGLLAGAAAVASNEKARHNVSRAANTSTSQIKELVTLVKENREAVMKNLQSSGNQISDIMDRASQDVKQLVDTSQKMKGHLDEVRSVLYNVGGEWKELIDEASQKTKHLDMKQGEVPIKNIPEQGEGTEKI</sequence>
<evidence type="ECO:0000313" key="3">
    <source>
        <dbReference type="Proteomes" id="UP000198778"/>
    </source>
</evidence>
<dbReference type="RefSeq" id="WP_090842021.1">
    <property type="nucleotide sequence ID" value="NZ_FNIL01000003.1"/>
</dbReference>
<evidence type="ECO:0008006" key="4">
    <source>
        <dbReference type="Google" id="ProtNLM"/>
    </source>
</evidence>
<dbReference type="AlphaFoldDB" id="A0A1H0DVG4"/>
<organism evidence="2 3">
    <name type="scientific">Alkalicoccus daliensis</name>
    <dbReference type="NCBI Taxonomy" id="745820"/>
    <lineage>
        <taxon>Bacteria</taxon>
        <taxon>Bacillati</taxon>
        <taxon>Bacillota</taxon>
        <taxon>Bacilli</taxon>
        <taxon>Bacillales</taxon>
        <taxon>Bacillaceae</taxon>
        <taxon>Alkalicoccus</taxon>
    </lineage>
</organism>
<keyword evidence="1" id="KW-0732">Signal</keyword>
<feature type="signal peptide" evidence="1">
    <location>
        <begin position="1"/>
        <end position="24"/>
    </location>
</feature>
<name>A0A1H0DVG4_9BACI</name>
<evidence type="ECO:0000256" key="1">
    <source>
        <dbReference type="SAM" id="SignalP"/>
    </source>
</evidence>
<dbReference type="OrthoDB" id="2968994at2"/>
<gene>
    <name evidence="2" type="ORF">SAMN04488053_103104</name>
</gene>